<dbReference type="PANTHER" id="PTHR35757">
    <property type="entry name" value="THERMOSOME SUBUNIT GAMMA"/>
    <property type="match status" value="1"/>
</dbReference>
<organism evidence="3 4">
    <name type="scientific">Cajanus cajan</name>
    <name type="common">Pigeon pea</name>
    <name type="synonym">Cajanus indicus</name>
    <dbReference type="NCBI Taxonomy" id="3821"/>
    <lineage>
        <taxon>Eukaryota</taxon>
        <taxon>Viridiplantae</taxon>
        <taxon>Streptophyta</taxon>
        <taxon>Embryophyta</taxon>
        <taxon>Tracheophyta</taxon>
        <taxon>Spermatophyta</taxon>
        <taxon>Magnoliopsida</taxon>
        <taxon>eudicotyledons</taxon>
        <taxon>Gunneridae</taxon>
        <taxon>Pentapetalae</taxon>
        <taxon>rosids</taxon>
        <taxon>fabids</taxon>
        <taxon>Fabales</taxon>
        <taxon>Fabaceae</taxon>
        <taxon>Papilionoideae</taxon>
        <taxon>50 kb inversion clade</taxon>
        <taxon>NPAAA clade</taxon>
        <taxon>indigoferoid/millettioid clade</taxon>
        <taxon>Phaseoleae</taxon>
        <taxon>Cajanus</taxon>
    </lineage>
</organism>
<dbReference type="EMBL" id="KQ483548">
    <property type="protein sequence ID" value="KYP46754.1"/>
    <property type="molecule type" value="Genomic_DNA"/>
</dbReference>
<dbReference type="PANTHER" id="PTHR35757:SF1">
    <property type="entry name" value="THERMOSOME SUBUNIT GAMMA"/>
    <property type="match status" value="1"/>
</dbReference>
<dbReference type="AlphaFoldDB" id="A0A151RW37"/>
<protein>
    <submittedName>
        <fullName evidence="3">Uncharacterized protein</fullName>
    </submittedName>
</protein>
<dbReference type="STRING" id="3821.A0A151RW37"/>
<dbReference type="OMA" id="FFLNWVS"/>
<keyword evidence="2" id="KW-1133">Transmembrane helix</keyword>
<dbReference type="Proteomes" id="UP000075243">
    <property type="component" value="Unassembled WGS sequence"/>
</dbReference>
<feature type="transmembrane region" description="Helical" evidence="2">
    <location>
        <begin position="109"/>
        <end position="131"/>
    </location>
</feature>
<dbReference type="Gramene" id="C.cajan_32255.t">
    <property type="protein sequence ID" value="C.cajan_32255.t.cds1"/>
    <property type="gene ID" value="C.cajan_32255"/>
</dbReference>
<feature type="region of interest" description="Disordered" evidence="1">
    <location>
        <begin position="10"/>
        <end position="68"/>
    </location>
</feature>
<sequence length="132" mass="14660">MVLTSISIVSSSSSFLSDSPSSSTRPFFPSSNRNLLFTRKPPLPNATLRASSSSSASQENGSPEQFLNSNSIADFMRFKRRVDGGGSAELQTAVVGYKKRFPWSLLRPFLQVALKFLPLFFFLNWVSLVLIF</sequence>
<evidence type="ECO:0000313" key="3">
    <source>
        <dbReference type="EMBL" id="KYP46754.1"/>
    </source>
</evidence>
<feature type="compositionally biased region" description="Polar residues" evidence="1">
    <location>
        <begin position="58"/>
        <end position="68"/>
    </location>
</feature>
<evidence type="ECO:0000256" key="1">
    <source>
        <dbReference type="SAM" id="MobiDB-lite"/>
    </source>
</evidence>
<name>A0A151RW37_CAJCA</name>
<evidence type="ECO:0000256" key="2">
    <source>
        <dbReference type="SAM" id="Phobius"/>
    </source>
</evidence>
<keyword evidence="2" id="KW-0472">Membrane</keyword>
<feature type="compositionally biased region" description="Low complexity" evidence="1">
    <location>
        <begin position="10"/>
        <end position="31"/>
    </location>
</feature>
<accession>A0A151RW37</accession>
<evidence type="ECO:0000313" key="4">
    <source>
        <dbReference type="Proteomes" id="UP000075243"/>
    </source>
</evidence>
<proteinExistence type="predicted"/>
<keyword evidence="4" id="KW-1185">Reference proteome</keyword>
<keyword evidence="2" id="KW-0812">Transmembrane</keyword>
<reference evidence="3" key="1">
    <citation type="journal article" date="2012" name="Nat. Biotechnol.">
        <title>Draft genome sequence of pigeonpea (Cajanus cajan), an orphan legume crop of resource-poor farmers.</title>
        <authorList>
            <person name="Varshney R.K."/>
            <person name="Chen W."/>
            <person name="Li Y."/>
            <person name="Bharti A.K."/>
            <person name="Saxena R.K."/>
            <person name="Schlueter J.A."/>
            <person name="Donoghue M.T."/>
            <person name="Azam S."/>
            <person name="Fan G."/>
            <person name="Whaley A.M."/>
            <person name="Farmer A.D."/>
            <person name="Sheridan J."/>
            <person name="Iwata A."/>
            <person name="Tuteja R."/>
            <person name="Penmetsa R.V."/>
            <person name="Wu W."/>
            <person name="Upadhyaya H.D."/>
            <person name="Yang S.P."/>
            <person name="Shah T."/>
            <person name="Saxena K.B."/>
            <person name="Michael T."/>
            <person name="McCombie W.R."/>
            <person name="Yang B."/>
            <person name="Zhang G."/>
            <person name="Yang H."/>
            <person name="Wang J."/>
            <person name="Spillane C."/>
            <person name="Cook D.R."/>
            <person name="May G.D."/>
            <person name="Xu X."/>
            <person name="Jackson S.A."/>
        </authorList>
    </citation>
    <scope>NUCLEOTIDE SEQUENCE [LARGE SCALE GENOMIC DNA]</scope>
</reference>
<gene>
    <name evidence="3" type="ORF">KK1_031658</name>
</gene>